<proteinExistence type="predicted"/>
<dbReference type="EMBL" id="ML994661">
    <property type="protein sequence ID" value="KAF2179933.1"/>
    <property type="molecule type" value="Genomic_DNA"/>
</dbReference>
<gene>
    <name evidence="1" type="ORF">K469DRAFT_715798</name>
</gene>
<evidence type="ECO:0000313" key="1">
    <source>
        <dbReference type="EMBL" id="KAF2179933.1"/>
    </source>
</evidence>
<name>A0A6A6DLR4_9PEZI</name>
<keyword evidence="2" id="KW-1185">Reference proteome</keyword>
<evidence type="ECO:0000313" key="2">
    <source>
        <dbReference type="Proteomes" id="UP000800200"/>
    </source>
</evidence>
<accession>A0A6A6DLR4</accession>
<organism evidence="1 2">
    <name type="scientific">Zopfia rhizophila CBS 207.26</name>
    <dbReference type="NCBI Taxonomy" id="1314779"/>
    <lineage>
        <taxon>Eukaryota</taxon>
        <taxon>Fungi</taxon>
        <taxon>Dikarya</taxon>
        <taxon>Ascomycota</taxon>
        <taxon>Pezizomycotina</taxon>
        <taxon>Dothideomycetes</taxon>
        <taxon>Dothideomycetes incertae sedis</taxon>
        <taxon>Zopfiaceae</taxon>
        <taxon>Zopfia</taxon>
    </lineage>
</organism>
<dbReference type="Proteomes" id="UP000800200">
    <property type="component" value="Unassembled WGS sequence"/>
</dbReference>
<protein>
    <submittedName>
        <fullName evidence="1">Uncharacterized protein</fullName>
    </submittedName>
</protein>
<dbReference type="AlphaFoldDB" id="A0A6A6DLR4"/>
<reference evidence="1" key="1">
    <citation type="journal article" date="2020" name="Stud. Mycol.">
        <title>101 Dothideomycetes genomes: a test case for predicting lifestyles and emergence of pathogens.</title>
        <authorList>
            <person name="Haridas S."/>
            <person name="Albert R."/>
            <person name="Binder M."/>
            <person name="Bloem J."/>
            <person name="Labutti K."/>
            <person name="Salamov A."/>
            <person name="Andreopoulos B."/>
            <person name="Baker S."/>
            <person name="Barry K."/>
            <person name="Bills G."/>
            <person name="Bluhm B."/>
            <person name="Cannon C."/>
            <person name="Castanera R."/>
            <person name="Culley D."/>
            <person name="Daum C."/>
            <person name="Ezra D."/>
            <person name="Gonzalez J."/>
            <person name="Henrissat B."/>
            <person name="Kuo A."/>
            <person name="Liang C."/>
            <person name="Lipzen A."/>
            <person name="Lutzoni F."/>
            <person name="Magnuson J."/>
            <person name="Mondo S."/>
            <person name="Nolan M."/>
            <person name="Ohm R."/>
            <person name="Pangilinan J."/>
            <person name="Park H.-J."/>
            <person name="Ramirez L."/>
            <person name="Alfaro M."/>
            <person name="Sun H."/>
            <person name="Tritt A."/>
            <person name="Yoshinaga Y."/>
            <person name="Zwiers L.-H."/>
            <person name="Turgeon B."/>
            <person name="Goodwin S."/>
            <person name="Spatafora J."/>
            <person name="Crous P."/>
            <person name="Grigoriev I."/>
        </authorList>
    </citation>
    <scope>NUCLEOTIDE SEQUENCE</scope>
    <source>
        <strain evidence="1">CBS 207.26</strain>
    </source>
</reference>
<sequence>MQHSTINTGSPISHFQKPGCLSQTASYQLTNRSHSTHSSNICPVSLNLSGLSWPSSASV</sequence>